<gene>
    <name evidence="1" type="ORF">HKI87_19g88230</name>
</gene>
<dbReference type="GO" id="GO:0006281">
    <property type="term" value="P:DNA repair"/>
    <property type="evidence" value="ECO:0007669"/>
    <property type="project" value="UniProtKB-ARBA"/>
</dbReference>
<evidence type="ECO:0008006" key="3">
    <source>
        <dbReference type="Google" id="ProtNLM"/>
    </source>
</evidence>
<dbReference type="SUPFAM" id="SSF52980">
    <property type="entry name" value="Restriction endonuclease-like"/>
    <property type="match status" value="1"/>
</dbReference>
<reference evidence="1 2" key="1">
    <citation type="submission" date="2024-03" db="EMBL/GenBank/DDBJ databases">
        <title>Complete genome sequence of the green alga Chloropicon roscoffensis RCC1871.</title>
        <authorList>
            <person name="Lemieux C."/>
            <person name="Pombert J.-F."/>
            <person name="Otis C."/>
            <person name="Turmel M."/>
        </authorList>
    </citation>
    <scope>NUCLEOTIDE SEQUENCE [LARGE SCALE GENOMIC DNA]</scope>
    <source>
        <strain evidence="1 2">RCC1871</strain>
    </source>
</reference>
<protein>
    <recommendedName>
        <fullName evidence="3">YqaJ viral recombinase domain-containing protein</fullName>
    </recommendedName>
</protein>
<sequence>MASSGGRVPSSNSRSGYTPNVYWRSPTFQELRRLPGYRALPPPEFVELRCEACAPFFRQSSDEWAALHSGRVTTSALPGVLGMKERISSLKLKLPKHYASHHHALKAFDLLREPSFATPEAEKGGGRREALQFNASQVEAYNEELARLVAEDSDCFDEEDEAERQARWRRSKQAGKSGAMSVHCSFGLAQEPAALFSLMAAVGMGETLEVGLCPLAKESIPREWKVDKGNLPPLGASPDGLLTIPLSDLGRAEEGSLARRIAEAVGGDGAAGSDRWGKDGNLCCVVEIKSVSPFREVVKRTKSGKRKKRRYKLIDAEPRDAVQVLHVPQLQMHMLCTGAPAALYMSFSAGHGMAIYVVKADKFYQRCMLRWVARFVKEFVKRDVQPPHDFWHDLAPYQAFLGHTKSIARKARMVDLVPPTVMAKHKDSKPFLKQDVL</sequence>
<dbReference type="InterPro" id="IPR011604">
    <property type="entry name" value="PDDEXK-like_dom_sf"/>
</dbReference>
<dbReference type="InterPro" id="IPR051703">
    <property type="entry name" value="NF-kappa-B_Signaling_Reg"/>
</dbReference>
<evidence type="ECO:0000313" key="1">
    <source>
        <dbReference type="EMBL" id="WZN67250.1"/>
    </source>
</evidence>
<dbReference type="AlphaFoldDB" id="A0AAX4PNJ5"/>
<name>A0AAX4PNJ5_9CHLO</name>
<dbReference type="Proteomes" id="UP001472866">
    <property type="component" value="Chromosome 19"/>
</dbReference>
<dbReference type="Gene3D" id="3.90.320.10">
    <property type="match status" value="1"/>
</dbReference>
<keyword evidence="2" id="KW-1185">Reference proteome</keyword>
<dbReference type="InterPro" id="IPR011335">
    <property type="entry name" value="Restrct_endonuc-II-like"/>
</dbReference>
<dbReference type="PANTHER" id="PTHR46609:SF6">
    <property type="entry name" value="EXONUCLEASE, PHAGE-TYPE_RECB, C-TERMINAL DOMAIN-CONTAINING PROTEIN-RELATED"/>
    <property type="match status" value="1"/>
</dbReference>
<accession>A0AAX4PNJ5</accession>
<dbReference type="EMBL" id="CP151519">
    <property type="protein sequence ID" value="WZN67250.1"/>
    <property type="molecule type" value="Genomic_DNA"/>
</dbReference>
<proteinExistence type="predicted"/>
<dbReference type="PANTHER" id="PTHR46609">
    <property type="entry name" value="EXONUCLEASE, PHAGE-TYPE/RECB, C-TERMINAL DOMAIN-CONTAINING PROTEIN"/>
    <property type="match status" value="1"/>
</dbReference>
<organism evidence="1 2">
    <name type="scientific">Chloropicon roscoffensis</name>
    <dbReference type="NCBI Taxonomy" id="1461544"/>
    <lineage>
        <taxon>Eukaryota</taxon>
        <taxon>Viridiplantae</taxon>
        <taxon>Chlorophyta</taxon>
        <taxon>Chloropicophyceae</taxon>
        <taxon>Chloropicales</taxon>
        <taxon>Chloropicaceae</taxon>
        <taxon>Chloropicon</taxon>
    </lineage>
</organism>
<evidence type="ECO:0000313" key="2">
    <source>
        <dbReference type="Proteomes" id="UP001472866"/>
    </source>
</evidence>